<proteinExistence type="predicted"/>
<evidence type="ECO:0000313" key="7">
    <source>
        <dbReference type="Proteomes" id="UP000198891"/>
    </source>
</evidence>
<dbReference type="OrthoDB" id="7903015at2"/>
<keyword evidence="2" id="KW-0288">FMN</keyword>
<dbReference type="Pfam" id="PF00296">
    <property type="entry name" value="Bac_luciferase"/>
    <property type="match status" value="1"/>
</dbReference>
<gene>
    <name evidence="6" type="ORF">SAMN05216554_4180</name>
</gene>
<evidence type="ECO:0000256" key="3">
    <source>
        <dbReference type="ARBA" id="ARBA00023002"/>
    </source>
</evidence>
<protein>
    <submittedName>
        <fullName evidence="6">Probable F420-dependent oxidoreductase, Rv2161c family</fullName>
    </submittedName>
</protein>
<dbReference type="AlphaFoldDB" id="A0A1H3TH82"/>
<evidence type="ECO:0000259" key="5">
    <source>
        <dbReference type="Pfam" id="PF00296"/>
    </source>
</evidence>
<evidence type="ECO:0000256" key="1">
    <source>
        <dbReference type="ARBA" id="ARBA00022630"/>
    </source>
</evidence>
<dbReference type="InterPro" id="IPR051260">
    <property type="entry name" value="Diverse_substr_monoxygenases"/>
</dbReference>
<evidence type="ECO:0000256" key="4">
    <source>
        <dbReference type="ARBA" id="ARBA00023033"/>
    </source>
</evidence>
<organism evidence="6 7">
    <name type="scientific">Herbiconiux ginsengi</name>
    <dbReference type="NCBI Taxonomy" id="381665"/>
    <lineage>
        <taxon>Bacteria</taxon>
        <taxon>Bacillati</taxon>
        <taxon>Actinomycetota</taxon>
        <taxon>Actinomycetes</taxon>
        <taxon>Micrococcales</taxon>
        <taxon>Microbacteriaceae</taxon>
        <taxon>Herbiconiux</taxon>
    </lineage>
</organism>
<keyword evidence="3" id="KW-0560">Oxidoreductase</keyword>
<evidence type="ECO:0000313" key="6">
    <source>
        <dbReference type="EMBL" id="SDZ49015.1"/>
    </source>
</evidence>
<dbReference type="EMBL" id="FNPZ01000005">
    <property type="protein sequence ID" value="SDZ49015.1"/>
    <property type="molecule type" value="Genomic_DNA"/>
</dbReference>
<dbReference type="Proteomes" id="UP000198891">
    <property type="component" value="Unassembled WGS sequence"/>
</dbReference>
<evidence type="ECO:0000256" key="2">
    <source>
        <dbReference type="ARBA" id="ARBA00022643"/>
    </source>
</evidence>
<reference evidence="6 7" key="1">
    <citation type="submission" date="2016-10" db="EMBL/GenBank/DDBJ databases">
        <authorList>
            <person name="de Groot N.N."/>
        </authorList>
    </citation>
    <scope>NUCLEOTIDE SEQUENCE [LARGE SCALE GENOMIC DNA]</scope>
    <source>
        <strain evidence="6 7">CGMCC 4.3491</strain>
    </source>
</reference>
<accession>A0A1H3TH82</accession>
<keyword evidence="7" id="KW-1185">Reference proteome</keyword>
<dbReference type="InterPro" id="IPR019921">
    <property type="entry name" value="Lucif-like_OxRdtase_Rv2161c"/>
</dbReference>
<dbReference type="InterPro" id="IPR036661">
    <property type="entry name" value="Luciferase-like_sf"/>
</dbReference>
<dbReference type="NCBIfam" id="TIGR03619">
    <property type="entry name" value="F420_Rv2161c"/>
    <property type="match status" value="1"/>
</dbReference>
<dbReference type="InterPro" id="IPR011251">
    <property type="entry name" value="Luciferase-like_dom"/>
</dbReference>
<keyword evidence="4" id="KW-0503">Monooxygenase</keyword>
<name>A0A1H3TH82_9MICO</name>
<dbReference type="GO" id="GO:0004497">
    <property type="term" value="F:monooxygenase activity"/>
    <property type="evidence" value="ECO:0007669"/>
    <property type="project" value="UniProtKB-KW"/>
</dbReference>
<dbReference type="PANTHER" id="PTHR30011">
    <property type="entry name" value="ALKANESULFONATE MONOOXYGENASE-RELATED"/>
    <property type="match status" value="1"/>
</dbReference>
<feature type="domain" description="Luciferase-like" evidence="5">
    <location>
        <begin position="12"/>
        <end position="231"/>
    </location>
</feature>
<dbReference type="RefSeq" id="WP_092557474.1">
    <property type="nucleotide sequence ID" value="NZ_FNPZ01000005.1"/>
</dbReference>
<dbReference type="Gene3D" id="3.20.20.30">
    <property type="entry name" value="Luciferase-like domain"/>
    <property type="match status" value="1"/>
</dbReference>
<dbReference type="GO" id="GO:0016705">
    <property type="term" value="F:oxidoreductase activity, acting on paired donors, with incorporation or reduction of molecular oxygen"/>
    <property type="evidence" value="ECO:0007669"/>
    <property type="project" value="InterPro"/>
</dbReference>
<dbReference type="PANTHER" id="PTHR30011:SF16">
    <property type="entry name" value="C2H2 FINGER DOMAIN TRANSCRIPTION FACTOR (EUROFUNG)-RELATED"/>
    <property type="match status" value="1"/>
</dbReference>
<keyword evidence="1" id="KW-0285">Flavoprotein</keyword>
<dbReference type="STRING" id="381665.SAMN05216554_4180"/>
<dbReference type="SUPFAM" id="SSF51679">
    <property type="entry name" value="Bacterial luciferase-like"/>
    <property type="match status" value="1"/>
</dbReference>
<sequence length="294" mass="32515">MRLGVAFPQNELGGDPTAFHRFGVAVEQLGYDHILMYDHLVGAVRTGRDPSVPKLAYGEKDTFHDPFVALGYLAAMTERIELVTGVLILPQRQTVLVAKQAADVALLSGDRLRLGVGLGYNPVEYHALGEEFTTRGRRMAEQIPYLRRLWTGEPQSFDGEFDQIDRAAVIPSPVDQIPIWYGGSSEPAFRRAAALADGFIFSYGFRQQAADAWARIQELLHEAGRPVEGFRSLFHLLPEEPGPSLEASVEALPRIRDLGATDVCFASTKNGLTTVEQHIDFIAELKERADVALR</sequence>